<evidence type="ECO:0000259" key="1">
    <source>
        <dbReference type="Pfam" id="PF01548"/>
    </source>
</evidence>
<proteinExistence type="predicted"/>
<comment type="caution">
    <text evidence="2">The sequence shown here is derived from an EMBL/GenBank/DDBJ whole genome shotgun (WGS) entry which is preliminary data.</text>
</comment>
<sequence>MVDETGKVVFGQKVINSQAAIEALIARIGKKADGVVWAVDMTSGSAGLLITLLLATGRPVVYAPGRLVNRMAGAFAGEGKTDAKDARTIAETARLRGDLTPVASPNDIAPDLRILTARREDLMADWGRGVNRIRELLASIFPSLERAFDFSTRSALILLTGFQTPDGVRAAGTDGLRAYLTEHQAHARSIPSIVDKSLFLNWSWSSGRCGDGKGLLVDRVVSSQPSYRGVPGAIVPEFVGPVRARSTVLSAGHHAPPFAQVAALSVGYDRRSVGCGRTFAADAGLPGNTTVGPNTYSTSAEVQDRIAARNLLARLRYLCPSVRHLWAAMHPMAAQLLLQLAQQRAADAAVAPPRVEGEHRQPGALTLHLGRRHTDHVLTHDRHHRRVTRPSDRDHLGGREDRLSTLPALIPDVDRLVEVVIVKIAHPPRRHDTLRVVHR</sequence>
<dbReference type="InterPro" id="IPR002525">
    <property type="entry name" value="Transp_IS110-like_N"/>
</dbReference>
<dbReference type="InterPro" id="IPR047650">
    <property type="entry name" value="Transpos_IS110"/>
</dbReference>
<reference evidence="3" key="1">
    <citation type="journal article" date="2019" name="Int. J. Syst. Evol. Microbiol.">
        <title>The Global Catalogue of Microorganisms (GCM) 10K type strain sequencing project: providing services to taxonomists for standard genome sequencing and annotation.</title>
        <authorList>
            <consortium name="The Broad Institute Genomics Platform"/>
            <consortium name="The Broad Institute Genome Sequencing Center for Infectious Disease"/>
            <person name="Wu L."/>
            <person name="Ma J."/>
        </authorList>
    </citation>
    <scope>NUCLEOTIDE SEQUENCE [LARGE SCALE GENOMIC DNA]</scope>
    <source>
        <strain evidence="3">JCM 10303</strain>
    </source>
</reference>
<dbReference type="Proteomes" id="UP001500729">
    <property type="component" value="Unassembled WGS sequence"/>
</dbReference>
<dbReference type="EMBL" id="BAAAGS010000023">
    <property type="protein sequence ID" value="GAA0534436.1"/>
    <property type="molecule type" value="Genomic_DNA"/>
</dbReference>
<accession>A0ABP3N6Q9</accession>
<feature type="domain" description="Transposase IS110-like N-terminal" evidence="1">
    <location>
        <begin position="2"/>
        <end position="142"/>
    </location>
</feature>
<name>A0ABP3N6Q9_SACER</name>
<dbReference type="PANTHER" id="PTHR33055:SF3">
    <property type="entry name" value="PUTATIVE TRANSPOSASE FOR IS117-RELATED"/>
    <property type="match status" value="1"/>
</dbReference>
<evidence type="ECO:0000313" key="2">
    <source>
        <dbReference type="EMBL" id="GAA0534436.1"/>
    </source>
</evidence>
<keyword evidence="3" id="KW-1185">Reference proteome</keyword>
<evidence type="ECO:0000313" key="3">
    <source>
        <dbReference type="Proteomes" id="UP001500729"/>
    </source>
</evidence>
<protein>
    <recommendedName>
        <fullName evidence="1">Transposase IS110-like N-terminal domain-containing protein</fullName>
    </recommendedName>
</protein>
<organism evidence="2 3">
    <name type="scientific">Saccharopolyspora erythraea</name>
    <name type="common">Streptomyces erythraeus</name>
    <dbReference type="NCBI Taxonomy" id="1836"/>
    <lineage>
        <taxon>Bacteria</taxon>
        <taxon>Bacillati</taxon>
        <taxon>Actinomycetota</taxon>
        <taxon>Actinomycetes</taxon>
        <taxon>Pseudonocardiales</taxon>
        <taxon>Pseudonocardiaceae</taxon>
        <taxon>Saccharopolyspora</taxon>
    </lineage>
</organism>
<gene>
    <name evidence="2" type="ORF">GCM10009533_36960</name>
</gene>
<dbReference type="PANTHER" id="PTHR33055">
    <property type="entry name" value="TRANSPOSASE FOR INSERTION SEQUENCE ELEMENT IS1111A"/>
    <property type="match status" value="1"/>
</dbReference>
<dbReference type="Pfam" id="PF01548">
    <property type="entry name" value="DEDD_Tnp_IS110"/>
    <property type="match status" value="1"/>
</dbReference>